<gene>
    <name evidence="2" type="ORF">BJB45_09925</name>
</gene>
<sequence length="221" mass="24105">MRWLASGLIVTCLVAVWVLPPQWLPWTPLSLDTAPGPFTGFKIKRLGEDPAACRTLLAEDPAVQFQVLEDFSSGGCQLTNMVRVQRTAVEWSSSYLAHCPLAVAWALYERHHLMEVAQQTLGSPVASVEHLGSFACRNVYGRQSGRRSQHATAEALDIAAFVLEDGQRVSVENDWGNGDKGLFLERAGKAACDVFGTTLGPSYNTAHANHFHLGVGGWICQ</sequence>
<dbReference type="KEGG" id="hhu:AR456_17085"/>
<dbReference type="InterPro" id="IPR009683">
    <property type="entry name" value="Extensin-like_C"/>
</dbReference>
<organism evidence="2 3">
    <name type="scientific">Halomonas huangheensis</name>
    <dbReference type="NCBI Taxonomy" id="1178482"/>
    <lineage>
        <taxon>Bacteria</taxon>
        <taxon>Pseudomonadati</taxon>
        <taxon>Pseudomonadota</taxon>
        <taxon>Gammaproteobacteria</taxon>
        <taxon>Oceanospirillales</taxon>
        <taxon>Halomonadaceae</taxon>
        <taxon>Halomonas</taxon>
    </lineage>
</organism>
<dbReference type="eggNOG" id="COG3921">
    <property type="taxonomic scope" value="Bacteria"/>
</dbReference>
<dbReference type="STRING" id="1178482.AR456_17085"/>
<comment type="caution">
    <text evidence="2">The sequence shown here is derived from an EMBL/GenBank/DDBJ whole genome shotgun (WGS) entry which is preliminary data.</text>
</comment>
<dbReference type="AlphaFoldDB" id="W1NBG9"/>
<dbReference type="RefSeq" id="WP_021818107.1">
    <property type="nucleotide sequence ID" value="NZ_AVBC01000019.1"/>
</dbReference>
<name>W1NBG9_9GAMM</name>
<dbReference type="Pfam" id="PF06904">
    <property type="entry name" value="Extensin-like_C"/>
    <property type="match status" value="1"/>
</dbReference>
<evidence type="ECO:0000313" key="2">
    <source>
        <dbReference type="EMBL" id="ERL52275.1"/>
    </source>
</evidence>
<reference evidence="2 3" key="1">
    <citation type="submission" date="2013-08" db="EMBL/GenBank/DDBJ databases">
        <title>draft genome of Halomonas huanghegensis, strain BJGMM-B45T.</title>
        <authorList>
            <person name="Miao C."/>
            <person name="Wan Y."/>
            <person name="Jin W."/>
        </authorList>
    </citation>
    <scope>NUCLEOTIDE SEQUENCE [LARGE SCALE GENOMIC DNA]</scope>
    <source>
        <strain evidence="2 3">BJGMM-B45</strain>
    </source>
</reference>
<proteinExistence type="predicted"/>
<dbReference type="Proteomes" id="UP000019113">
    <property type="component" value="Unassembled WGS sequence"/>
</dbReference>
<dbReference type="PATRIC" id="fig|1178482.3.peg.1148"/>
<evidence type="ECO:0000313" key="3">
    <source>
        <dbReference type="Proteomes" id="UP000019113"/>
    </source>
</evidence>
<keyword evidence="3" id="KW-1185">Reference proteome</keyword>
<dbReference type="EMBL" id="AVBC01000019">
    <property type="protein sequence ID" value="ERL52275.1"/>
    <property type="molecule type" value="Genomic_DNA"/>
</dbReference>
<accession>W1NBG9</accession>
<evidence type="ECO:0000259" key="1">
    <source>
        <dbReference type="Pfam" id="PF06904"/>
    </source>
</evidence>
<dbReference type="OrthoDB" id="9809788at2"/>
<feature type="domain" description="Extensin-like C-terminal" evidence="1">
    <location>
        <begin position="52"/>
        <end position="220"/>
    </location>
</feature>
<protein>
    <recommendedName>
        <fullName evidence="1">Extensin-like C-terminal domain-containing protein</fullName>
    </recommendedName>
</protein>